<name>A0ABS0J781_9BACT</name>
<protein>
    <recommendedName>
        <fullName evidence="5">CotH protein</fullName>
    </recommendedName>
</protein>
<dbReference type="InterPro" id="IPR014867">
    <property type="entry name" value="Spore_coat_CotH_CotH2/3/7"/>
</dbReference>
<evidence type="ECO:0000256" key="2">
    <source>
        <dbReference type="SAM" id="Phobius"/>
    </source>
</evidence>
<keyword evidence="2" id="KW-0812">Transmembrane</keyword>
<feature type="compositionally biased region" description="Polar residues" evidence="1">
    <location>
        <begin position="1"/>
        <end position="12"/>
    </location>
</feature>
<organism evidence="3 4">
    <name type="scientific">Nitratidesulfovibrio oxamicus</name>
    <dbReference type="NCBI Taxonomy" id="32016"/>
    <lineage>
        <taxon>Bacteria</taxon>
        <taxon>Pseudomonadati</taxon>
        <taxon>Thermodesulfobacteriota</taxon>
        <taxon>Desulfovibrionia</taxon>
        <taxon>Desulfovibrionales</taxon>
        <taxon>Desulfovibrionaceae</taxon>
        <taxon>Nitratidesulfovibrio</taxon>
    </lineage>
</organism>
<evidence type="ECO:0008006" key="5">
    <source>
        <dbReference type="Google" id="ProtNLM"/>
    </source>
</evidence>
<dbReference type="Proteomes" id="UP001194469">
    <property type="component" value="Unassembled WGS sequence"/>
</dbReference>
<reference evidence="3 4" key="1">
    <citation type="submission" date="2019-08" db="EMBL/GenBank/DDBJ databases">
        <authorList>
            <person name="Luo N."/>
        </authorList>
    </citation>
    <scope>NUCLEOTIDE SEQUENCE [LARGE SCALE GENOMIC DNA]</scope>
    <source>
        <strain evidence="3 4">NCIMB 9442</strain>
    </source>
</reference>
<keyword evidence="2" id="KW-0472">Membrane</keyword>
<keyword evidence="2" id="KW-1133">Transmembrane helix</keyword>
<feature type="transmembrane region" description="Helical" evidence="2">
    <location>
        <begin position="42"/>
        <end position="61"/>
    </location>
</feature>
<evidence type="ECO:0000313" key="3">
    <source>
        <dbReference type="EMBL" id="MBG3878306.1"/>
    </source>
</evidence>
<dbReference type="EMBL" id="VRYY01000539">
    <property type="protein sequence ID" value="MBG3878306.1"/>
    <property type="molecule type" value="Genomic_DNA"/>
</dbReference>
<sequence>MSISTTRPSSTQHGGGTTPPSGPRVAGPYVSGPARMAPAPRIPLWAAALFVAALLCAGLLLERTSAVRQYRFVSLDMATKKDALGSPRKRQLLAEMGLPDVHAVVPENTTHTSDLLEQARRDAPHSLVANGWPVLAIRTDHASLYAPESGIVANPGQRGREWERPAALVYYRDGQERLATGAGLRLHGGGSRAQGISYRLYFRKSYGEAELPADLFFPDAHGTTRRLVLRKEKTTVPGFVNMLGLDVMGLLGAQTPGYSPVVYTLNGKDMGLSLLSEHISVNPWKQKLGHDNFLLFSFNNNRGSNNNGRKEFAAMRTLSLWVRHVPAPLTMRQAERRMDLRSMCAIIFGSVYLSVNDWNQGACLLDRSQPQPRWAHIVFDLDQAFQNITPGQPLEQRPGWKFAFDEDRAVRMGLFLRLWKESPEFKDYFLSYVTHALNHTLNDAARERLFAHYEGMDRLADDTLFDIDLARRMLANRAEEVLEETVRDLKAPRWFTVRVDAPGSVRIDGEPGYTKYTGRYFEGQRVTVDPPQDDCGRFLHWEVDGARLEGRTLDLPVHAAMHIRAVCATN</sequence>
<feature type="region of interest" description="Disordered" evidence="1">
    <location>
        <begin position="1"/>
        <end position="29"/>
    </location>
</feature>
<comment type="caution">
    <text evidence="3">The sequence shown here is derived from an EMBL/GenBank/DDBJ whole genome shotgun (WGS) entry which is preliminary data.</text>
</comment>
<dbReference type="Pfam" id="PF08757">
    <property type="entry name" value="CotH"/>
    <property type="match status" value="1"/>
</dbReference>
<evidence type="ECO:0000313" key="4">
    <source>
        <dbReference type="Proteomes" id="UP001194469"/>
    </source>
</evidence>
<accession>A0ABS0J781</accession>
<evidence type="ECO:0000256" key="1">
    <source>
        <dbReference type="SAM" id="MobiDB-lite"/>
    </source>
</evidence>
<keyword evidence="4" id="KW-1185">Reference proteome</keyword>
<gene>
    <name evidence="3" type="ORF">FVW20_15130</name>
</gene>
<proteinExistence type="predicted"/>